<evidence type="ECO:0000313" key="7">
    <source>
        <dbReference type="Proteomes" id="UP000294678"/>
    </source>
</evidence>
<dbReference type="InterPro" id="IPR036259">
    <property type="entry name" value="MFS_trans_sf"/>
</dbReference>
<proteinExistence type="predicted"/>
<dbReference type="Gene3D" id="1.20.1250.20">
    <property type="entry name" value="MFS general substrate transporter like domains"/>
    <property type="match status" value="2"/>
</dbReference>
<reference evidence="6 7" key="1">
    <citation type="submission" date="2019-03" db="EMBL/GenBank/DDBJ databases">
        <title>Genomic Encyclopedia of Type Strains, Phase IV (KMG-IV): sequencing the most valuable type-strain genomes for metagenomic binning, comparative biology and taxonomic classification.</title>
        <authorList>
            <person name="Goeker M."/>
        </authorList>
    </citation>
    <scope>NUCLEOTIDE SEQUENCE [LARGE SCALE GENOMIC DNA]</scope>
    <source>
        <strain evidence="6 7">DSM 100055</strain>
    </source>
</reference>
<dbReference type="PROSITE" id="PS50850">
    <property type="entry name" value="MFS"/>
    <property type="match status" value="1"/>
</dbReference>
<comment type="caution">
    <text evidence="6">The sequence shown here is derived from an EMBL/GenBank/DDBJ whole genome shotgun (WGS) entry which is preliminary data.</text>
</comment>
<accession>A0AA46I6K0</accession>
<dbReference type="InterPro" id="IPR020846">
    <property type="entry name" value="MFS_dom"/>
</dbReference>
<dbReference type="PANTHER" id="PTHR11360">
    <property type="entry name" value="MONOCARBOXYLATE TRANSPORTER"/>
    <property type="match status" value="1"/>
</dbReference>
<organism evidence="6 7">
    <name type="scientific">Hypnocyclicus thermotrophus</name>
    <dbReference type="NCBI Taxonomy" id="1627895"/>
    <lineage>
        <taxon>Bacteria</taxon>
        <taxon>Fusobacteriati</taxon>
        <taxon>Fusobacteriota</taxon>
        <taxon>Fusobacteriia</taxon>
        <taxon>Fusobacteriales</taxon>
        <taxon>Fusobacteriaceae</taxon>
        <taxon>Hypnocyclicus</taxon>
    </lineage>
</organism>
<protein>
    <submittedName>
        <fullName evidence="6">Nitrate/nitrite transporter NarK</fullName>
    </submittedName>
</protein>
<evidence type="ECO:0000256" key="4">
    <source>
        <dbReference type="SAM" id="Phobius"/>
    </source>
</evidence>
<evidence type="ECO:0000313" key="6">
    <source>
        <dbReference type="EMBL" id="TDT72535.1"/>
    </source>
</evidence>
<dbReference type="InterPro" id="IPR011701">
    <property type="entry name" value="MFS"/>
</dbReference>
<sequence>MLKKKHLYIPLGILIFMTLGTIYSWSVFRKPLQIALNLNATESGLPYTIFLMCYALTMPIAGSFLDKIGPRLTIIFGGILVGIAWFLSSYATNIGFLIFTYGVLGGIGVGIVYGAPMSVAAKWFPNNKGLAVGATLAGFGLSPFITAPLASNLIEKFGIFSTFKILGIVFIVINVILALPFEYPKENTYNLIKENKKSKNYTLKEMLNTKEFYILFITYTIGTFVGLMIIGISSPFAQNLLNISPKQAAIYVSFFAIFNGIGRPLFGILVDKFGVKISINVSYFILLISSIIVILTGEHSIIAYIISFSMFWLNLGGWLSIAPAATSKIFGSKNYSQNYGVMFLAYGIGALLAGIISGIIKDTFGSYIYVFYPVILLLIIGIILVNLNLKEKEILKKISL</sequence>
<feature type="transmembrane region" description="Helical" evidence="4">
    <location>
        <begin position="301"/>
        <end position="321"/>
    </location>
</feature>
<evidence type="ECO:0000256" key="2">
    <source>
        <dbReference type="ARBA" id="ARBA00022989"/>
    </source>
</evidence>
<feature type="transmembrane region" description="Helical" evidence="4">
    <location>
        <begin position="212"/>
        <end position="236"/>
    </location>
</feature>
<feature type="transmembrane region" description="Helical" evidence="4">
    <location>
        <begin position="277"/>
        <end position="295"/>
    </location>
</feature>
<feature type="transmembrane region" description="Helical" evidence="4">
    <location>
        <begin position="341"/>
        <end position="360"/>
    </location>
</feature>
<dbReference type="Proteomes" id="UP000294678">
    <property type="component" value="Unassembled WGS sequence"/>
</dbReference>
<gene>
    <name evidence="6" type="ORF">EV215_0345</name>
</gene>
<evidence type="ECO:0000259" key="5">
    <source>
        <dbReference type="PROSITE" id="PS50850"/>
    </source>
</evidence>
<evidence type="ECO:0000256" key="3">
    <source>
        <dbReference type="ARBA" id="ARBA00023136"/>
    </source>
</evidence>
<feature type="transmembrane region" description="Helical" evidence="4">
    <location>
        <begin position="45"/>
        <end position="65"/>
    </location>
</feature>
<feature type="transmembrane region" description="Helical" evidence="4">
    <location>
        <begin position="72"/>
        <end position="88"/>
    </location>
</feature>
<evidence type="ECO:0000256" key="1">
    <source>
        <dbReference type="ARBA" id="ARBA00022692"/>
    </source>
</evidence>
<keyword evidence="3 4" id="KW-0472">Membrane</keyword>
<feature type="transmembrane region" description="Helical" evidence="4">
    <location>
        <begin position="94"/>
        <end position="117"/>
    </location>
</feature>
<dbReference type="RefSeq" id="WP_134112252.1">
    <property type="nucleotide sequence ID" value="NZ_SOBG01000001.1"/>
</dbReference>
<dbReference type="PANTHER" id="PTHR11360:SF304">
    <property type="entry name" value="MFS DOMAIN-CONTAINING PROTEIN"/>
    <property type="match status" value="1"/>
</dbReference>
<keyword evidence="1 4" id="KW-0812">Transmembrane</keyword>
<dbReference type="SUPFAM" id="SSF103473">
    <property type="entry name" value="MFS general substrate transporter"/>
    <property type="match status" value="1"/>
</dbReference>
<feature type="transmembrane region" description="Helical" evidence="4">
    <location>
        <begin position="366"/>
        <end position="389"/>
    </location>
</feature>
<dbReference type="GO" id="GO:0022857">
    <property type="term" value="F:transmembrane transporter activity"/>
    <property type="evidence" value="ECO:0007669"/>
    <property type="project" value="InterPro"/>
</dbReference>
<dbReference type="Pfam" id="PF07690">
    <property type="entry name" value="MFS_1"/>
    <property type="match status" value="1"/>
</dbReference>
<keyword evidence="7" id="KW-1185">Reference proteome</keyword>
<dbReference type="AlphaFoldDB" id="A0AA46I6K0"/>
<feature type="transmembrane region" description="Helical" evidence="4">
    <location>
        <begin position="157"/>
        <end position="179"/>
    </location>
</feature>
<keyword evidence="2 4" id="KW-1133">Transmembrane helix</keyword>
<feature type="domain" description="Major facilitator superfamily (MFS) profile" evidence="5">
    <location>
        <begin position="5"/>
        <end position="393"/>
    </location>
</feature>
<feature type="transmembrane region" description="Helical" evidence="4">
    <location>
        <begin position="7"/>
        <end position="25"/>
    </location>
</feature>
<dbReference type="EMBL" id="SOBG01000001">
    <property type="protein sequence ID" value="TDT72535.1"/>
    <property type="molecule type" value="Genomic_DNA"/>
</dbReference>
<feature type="transmembrane region" description="Helical" evidence="4">
    <location>
        <begin position="129"/>
        <end position="151"/>
    </location>
</feature>
<name>A0AA46I6K0_9FUSO</name>
<dbReference type="CDD" id="cd17353">
    <property type="entry name" value="MFS_OFA_like"/>
    <property type="match status" value="1"/>
</dbReference>
<dbReference type="InterPro" id="IPR050327">
    <property type="entry name" value="Proton-linked_MCT"/>
</dbReference>
<feature type="transmembrane region" description="Helical" evidence="4">
    <location>
        <begin position="248"/>
        <end position="270"/>
    </location>
</feature>